<dbReference type="CDD" id="cd00082">
    <property type="entry name" value="HisKA"/>
    <property type="match status" value="1"/>
</dbReference>
<evidence type="ECO:0000256" key="6">
    <source>
        <dbReference type="ARBA" id="ARBA00022777"/>
    </source>
</evidence>
<dbReference type="PROSITE" id="PS50113">
    <property type="entry name" value="PAC"/>
    <property type="match status" value="1"/>
</dbReference>
<dbReference type="Gene3D" id="3.30.565.10">
    <property type="entry name" value="Histidine kinase-like ATPase, C-terminal domain"/>
    <property type="match status" value="1"/>
</dbReference>
<dbReference type="InterPro" id="IPR011006">
    <property type="entry name" value="CheY-like_superfamily"/>
</dbReference>
<feature type="domain" description="HAMP" evidence="14">
    <location>
        <begin position="209"/>
        <end position="261"/>
    </location>
</feature>
<evidence type="ECO:0000256" key="4">
    <source>
        <dbReference type="ARBA" id="ARBA00022553"/>
    </source>
</evidence>
<dbReference type="SMART" id="SM00387">
    <property type="entry name" value="HATPase_c"/>
    <property type="match status" value="1"/>
</dbReference>
<dbReference type="InterPro" id="IPR000700">
    <property type="entry name" value="PAS-assoc_C"/>
</dbReference>
<dbReference type="SUPFAM" id="SSF158472">
    <property type="entry name" value="HAMP domain-like"/>
    <property type="match status" value="1"/>
</dbReference>
<keyword evidence="4 8" id="KW-0597">Phosphoprotein</keyword>
<dbReference type="OrthoDB" id="6017161at2"/>
<dbReference type="PROSITE" id="PS50112">
    <property type="entry name" value="PAS"/>
    <property type="match status" value="1"/>
</dbReference>
<dbReference type="Gene3D" id="3.40.50.2300">
    <property type="match status" value="1"/>
</dbReference>
<dbReference type="InterPro" id="IPR036097">
    <property type="entry name" value="HisK_dim/P_sf"/>
</dbReference>
<evidence type="ECO:0000256" key="5">
    <source>
        <dbReference type="ARBA" id="ARBA00022679"/>
    </source>
</evidence>
<dbReference type="CDD" id="cd06225">
    <property type="entry name" value="HAMP"/>
    <property type="match status" value="1"/>
</dbReference>
<dbReference type="Pfam" id="PF00672">
    <property type="entry name" value="HAMP"/>
    <property type="match status" value="1"/>
</dbReference>
<evidence type="ECO:0000256" key="8">
    <source>
        <dbReference type="PROSITE-ProRule" id="PRU00169"/>
    </source>
</evidence>
<dbReference type="InterPro" id="IPR003594">
    <property type="entry name" value="HATPase_dom"/>
</dbReference>
<protein>
    <recommendedName>
        <fullName evidence="3">histidine kinase</fullName>
        <ecNumber evidence="3">2.7.13.3</ecNumber>
    </recommendedName>
</protein>
<accession>A0A2K8U9E5</accession>
<feature type="modified residue" description="4-aspartylphosphate" evidence="8">
    <location>
        <position position="739"/>
    </location>
</feature>
<evidence type="ECO:0000259" key="10">
    <source>
        <dbReference type="PROSITE" id="PS50109"/>
    </source>
</evidence>
<dbReference type="CDD" id="cd17546">
    <property type="entry name" value="REC_hyHK_CKI1_RcsC-like"/>
    <property type="match status" value="1"/>
</dbReference>
<proteinExistence type="predicted"/>
<dbReference type="PROSITE" id="PS50109">
    <property type="entry name" value="HIS_KIN"/>
    <property type="match status" value="1"/>
</dbReference>
<dbReference type="SMART" id="SM00091">
    <property type="entry name" value="PAS"/>
    <property type="match status" value="1"/>
</dbReference>
<dbReference type="FunFam" id="3.30.565.10:FF:000010">
    <property type="entry name" value="Sensor histidine kinase RcsC"/>
    <property type="match status" value="1"/>
</dbReference>
<evidence type="ECO:0000259" key="12">
    <source>
        <dbReference type="PROSITE" id="PS50112"/>
    </source>
</evidence>
<feature type="domain" description="PAC" evidence="13">
    <location>
        <begin position="346"/>
        <end position="397"/>
    </location>
</feature>
<evidence type="ECO:0000256" key="9">
    <source>
        <dbReference type="SAM" id="Phobius"/>
    </source>
</evidence>
<feature type="transmembrane region" description="Helical" evidence="9">
    <location>
        <begin position="188"/>
        <end position="207"/>
    </location>
</feature>
<dbReference type="Proteomes" id="UP000232638">
    <property type="component" value="Chromosome"/>
</dbReference>
<dbReference type="GO" id="GO:0006355">
    <property type="term" value="P:regulation of DNA-templated transcription"/>
    <property type="evidence" value="ECO:0007669"/>
    <property type="project" value="InterPro"/>
</dbReference>
<evidence type="ECO:0000256" key="1">
    <source>
        <dbReference type="ARBA" id="ARBA00000085"/>
    </source>
</evidence>
<feature type="domain" description="PAS" evidence="12">
    <location>
        <begin position="266"/>
        <end position="307"/>
    </location>
</feature>
<evidence type="ECO:0000313" key="16">
    <source>
        <dbReference type="Proteomes" id="UP000232638"/>
    </source>
</evidence>
<dbReference type="Gene3D" id="3.30.450.20">
    <property type="entry name" value="PAS domain"/>
    <property type="match status" value="1"/>
</dbReference>
<feature type="domain" description="Histidine kinase" evidence="10">
    <location>
        <begin position="440"/>
        <end position="661"/>
    </location>
</feature>
<dbReference type="AlphaFoldDB" id="A0A2K8U9E5"/>
<dbReference type="Pfam" id="PF02518">
    <property type="entry name" value="HATPase_c"/>
    <property type="match status" value="1"/>
</dbReference>
<evidence type="ECO:0000259" key="13">
    <source>
        <dbReference type="PROSITE" id="PS50113"/>
    </source>
</evidence>
<dbReference type="EMBL" id="CP020370">
    <property type="protein sequence ID" value="AUB81661.1"/>
    <property type="molecule type" value="Genomic_DNA"/>
</dbReference>
<dbReference type="InterPro" id="IPR013767">
    <property type="entry name" value="PAS_fold"/>
</dbReference>
<dbReference type="InterPro" id="IPR001789">
    <property type="entry name" value="Sig_transdc_resp-reg_receiver"/>
</dbReference>
<evidence type="ECO:0000259" key="11">
    <source>
        <dbReference type="PROSITE" id="PS50110"/>
    </source>
</evidence>
<dbReference type="SUPFAM" id="SSF55874">
    <property type="entry name" value="ATPase domain of HSP90 chaperone/DNA topoisomerase II/histidine kinase"/>
    <property type="match status" value="1"/>
</dbReference>
<dbReference type="InterPro" id="IPR005467">
    <property type="entry name" value="His_kinase_dom"/>
</dbReference>
<dbReference type="CDD" id="cd00130">
    <property type="entry name" value="PAS"/>
    <property type="match status" value="1"/>
</dbReference>
<dbReference type="InterPro" id="IPR004358">
    <property type="entry name" value="Sig_transdc_His_kin-like_C"/>
</dbReference>
<dbReference type="PANTHER" id="PTHR43047:SF63">
    <property type="entry name" value="HISTIDINE KINASE"/>
    <property type="match status" value="1"/>
</dbReference>
<keyword evidence="7" id="KW-0902">Two-component regulatory system</keyword>
<keyword evidence="9" id="KW-1133">Transmembrane helix</keyword>
<dbReference type="SMART" id="SM00304">
    <property type="entry name" value="HAMP"/>
    <property type="match status" value="1"/>
</dbReference>
<organism evidence="15 16">
    <name type="scientific">Candidatus Thiodictyon syntrophicum</name>
    <dbReference type="NCBI Taxonomy" id="1166950"/>
    <lineage>
        <taxon>Bacteria</taxon>
        <taxon>Pseudomonadati</taxon>
        <taxon>Pseudomonadota</taxon>
        <taxon>Gammaproteobacteria</taxon>
        <taxon>Chromatiales</taxon>
        <taxon>Chromatiaceae</taxon>
        <taxon>Thiodictyon</taxon>
    </lineage>
</organism>
<dbReference type="SMART" id="SM00388">
    <property type="entry name" value="HisKA"/>
    <property type="match status" value="1"/>
</dbReference>
<dbReference type="InterPro" id="IPR035965">
    <property type="entry name" value="PAS-like_dom_sf"/>
</dbReference>
<name>A0A2K8U9E5_9GAMM</name>
<reference evidence="15 16" key="1">
    <citation type="submission" date="2017-03" db="EMBL/GenBank/DDBJ databases">
        <title>Complete genome sequence of Candidatus 'Thiodictyon syntrophicum' sp. nov. strain Cad16T, a photolithoautotroph purple sulfur bacterium isolated from an alpine meromictic lake.</title>
        <authorList>
            <person name="Luedin S.M."/>
            <person name="Pothier J.F."/>
            <person name="Danza F."/>
            <person name="Storelli N."/>
            <person name="Wittwer M."/>
            <person name="Tonolla M."/>
        </authorList>
    </citation>
    <scope>NUCLEOTIDE SEQUENCE [LARGE SCALE GENOMIC DNA]</scope>
    <source>
        <strain evidence="15 16">Cad16T</strain>
    </source>
</reference>
<dbReference type="SMART" id="SM00448">
    <property type="entry name" value="REC"/>
    <property type="match status" value="1"/>
</dbReference>
<keyword evidence="9" id="KW-0812">Transmembrane</keyword>
<dbReference type="NCBIfam" id="TIGR00229">
    <property type="entry name" value="sensory_box"/>
    <property type="match status" value="1"/>
</dbReference>
<evidence type="ECO:0000256" key="2">
    <source>
        <dbReference type="ARBA" id="ARBA00004370"/>
    </source>
</evidence>
<dbReference type="PROSITE" id="PS51257">
    <property type="entry name" value="PROKAR_LIPOPROTEIN"/>
    <property type="match status" value="1"/>
</dbReference>
<dbReference type="Pfam" id="PF00512">
    <property type="entry name" value="HisKA"/>
    <property type="match status" value="1"/>
</dbReference>
<keyword evidence="16" id="KW-1185">Reference proteome</keyword>
<dbReference type="SUPFAM" id="SSF55785">
    <property type="entry name" value="PYP-like sensor domain (PAS domain)"/>
    <property type="match status" value="1"/>
</dbReference>
<keyword evidence="6 15" id="KW-0418">Kinase</keyword>
<dbReference type="SUPFAM" id="SSF47384">
    <property type="entry name" value="Homodimeric domain of signal transducing histidine kinase"/>
    <property type="match status" value="1"/>
</dbReference>
<dbReference type="RefSeq" id="WP_100919424.1">
    <property type="nucleotide sequence ID" value="NZ_CP020370.1"/>
</dbReference>
<evidence type="ECO:0000313" key="15">
    <source>
        <dbReference type="EMBL" id="AUB81661.1"/>
    </source>
</evidence>
<dbReference type="CDD" id="cd16922">
    <property type="entry name" value="HATPase_EvgS-ArcB-TorS-like"/>
    <property type="match status" value="1"/>
</dbReference>
<dbReference type="SUPFAM" id="SSF52172">
    <property type="entry name" value="CheY-like"/>
    <property type="match status" value="1"/>
</dbReference>
<dbReference type="Pfam" id="PF00072">
    <property type="entry name" value="Response_reg"/>
    <property type="match status" value="1"/>
</dbReference>
<evidence type="ECO:0000259" key="14">
    <source>
        <dbReference type="PROSITE" id="PS50885"/>
    </source>
</evidence>
<sequence length="812" mass="89589">MPIRTKLAGALIAILVVNLAASLYGFHLLTQACEREARVREASTAIVTTALSAQVHFKKQVQEWKNILLRGQEAGLFDDYFGRFEREEARTRETLDQLIRLLTDHGQSPATAERFGEAHRRLGEQYRAALAGYRAPGPDSQVEVDRRVRNIDREPTDLIDQLVTAVLAHKERTLLGIDAATVVLQRQVLLVMVGVMSAAVFFLIWLIDRRIGQPIAMATAIARRISTGDFSTPIPVRGVDEPAQLLAALKTMQESLTRSQADLRQSEARARLLLESTGEGIYGVDADGRCTFCNPAGAQMLGYRTPEELHGRHMHETAHHSQADGSHYPVNRCQATATYREGIAARVDDEVFWRADGSQFPVEYHANPIHQDGSLVGAVVIFSDNSARKEAQAALRAAHDALAQERSTLAERVRRRTLELDRANAELARTAHAKDEFLAAMSHELRTPLTAILGLSETMGDGMLGALTTQQERAVNIMHENGAHLLELINDILDMSRVASGQMQLHRDQVPVNQLCDAGLRLIGPAARRKELTVSTTCDPRVRLVLGDSRRLKQMLVNLLGNAVKFTPQGGAIGLDVTANPDRRELRIGVWDTGVGIPADQFERLFQPFVQLDSRPARQYDGSGLGLALASAMAELHQGRIEVQSEVGRGSRFEIVLPWDPQAQSAEQLRPEEARPDDVDGQAAPLVRPRVLLVEDNESNLEMLSTYLRIKGCEVLAARTGASAITLAGDQGPDLILMDVQMPGMDGLETTRRLRMAPALRRTPIIALTALAMPGDRERCLEAGMDDYLSKPVGLKELYDTLTHWIRRTRAA</sequence>
<gene>
    <name evidence="15" type="ORF">THSYN_12275</name>
</gene>
<dbReference type="InterPro" id="IPR003660">
    <property type="entry name" value="HAMP_dom"/>
</dbReference>
<dbReference type="Gene3D" id="1.10.287.130">
    <property type="match status" value="1"/>
</dbReference>
<dbReference type="Gene3D" id="6.10.340.10">
    <property type="match status" value="1"/>
</dbReference>
<dbReference type="InterPro" id="IPR003661">
    <property type="entry name" value="HisK_dim/P_dom"/>
</dbReference>
<evidence type="ECO:0000256" key="3">
    <source>
        <dbReference type="ARBA" id="ARBA00012438"/>
    </source>
</evidence>
<dbReference type="GO" id="GO:0000155">
    <property type="term" value="F:phosphorelay sensor kinase activity"/>
    <property type="evidence" value="ECO:0007669"/>
    <property type="project" value="InterPro"/>
</dbReference>
<comment type="catalytic activity">
    <reaction evidence="1">
        <text>ATP + protein L-histidine = ADP + protein N-phospho-L-histidine.</text>
        <dbReference type="EC" id="2.7.13.3"/>
    </reaction>
</comment>
<dbReference type="Pfam" id="PF00989">
    <property type="entry name" value="PAS"/>
    <property type="match status" value="1"/>
</dbReference>
<dbReference type="InterPro" id="IPR036890">
    <property type="entry name" value="HATPase_C_sf"/>
</dbReference>
<comment type="subcellular location">
    <subcellularLocation>
        <location evidence="2">Membrane</location>
    </subcellularLocation>
</comment>
<dbReference type="EC" id="2.7.13.3" evidence="3"/>
<dbReference type="GO" id="GO:0009927">
    <property type="term" value="F:histidine phosphotransfer kinase activity"/>
    <property type="evidence" value="ECO:0007669"/>
    <property type="project" value="TreeGrafter"/>
</dbReference>
<dbReference type="PROSITE" id="PS50110">
    <property type="entry name" value="RESPONSE_REGULATORY"/>
    <property type="match status" value="1"/>
</dbReference>
<keyword evidence="5" id="KW-0808">Transferase</keyword>
<keyword evidence="9" id="KW-0472">Membrane</keyword>
<dbReference type="PRINTS" id="PR00344">
    <property type="entry name" value="BCTRLSENSOR"/>
</dbReference>
<dbReference type="KEGG" id="tsy:THSYN_12275"/>
<dbReference type="PROSITE" id="PS50885">
    <property type="entry name" value="HAMP"/>
    <property type="match status" value="1"/>
</dbReference>
<feature type="domain" description="Response regulatory" evidence="11">
    <location>
        <begin position="690"/>
        <end position="806"/>
    </location>
</feature>
<dbReference type="InterPro" id="IPR000014">
    <property type="entry name" value="PAS"/>
</dbReference>
<evidence type="ECO:0000256" key="7">
    <source>
        <dbReference type="ARBA" id="ARBA00023012"/>
    </source>
</evidence>
<dbReference type="PANTHER" id="PTHR43047">
    <property type="entry name" value="TWO-COMPONENT HISTIDINE PROTEIN KINASE"/>
    <property type="match status" value="1"/>
</dbReference>
<dbReference type="GO" id="GO:0005886">
    <property type="term" value="C:plasma membrane"/>
    <property type="evidence" value="ECO:0007669"/>
    <property type="project" value="TreeGrafter"/>
</dbReference>